<name>A0ABS1W010_9ACTN</name>
<dbReference type="InterPro" id="IPR053847">
    <property type="entry name" value="DUF6928"/>
</dbReference>
<sequence>MGAKTALLAFTDGDLRPRLLRPVRTNPAELVRVLHPGYEVTPIEDDDLGENTYPPYDTSYVAVLEGAELFCDRRLVFDPPSRLPARVLEAAAGRRVIMHGMHSVSDWLGFAVWENGDLVRSLSLSPDGGGGDNIGTPYEFELPFWAGERPVKAPYPLPFHPLVLGQAALRAFFGFVNEGRPSPDDINPFEVALHGFRVADPTGREQAEREAALQEFLRKVGPPRQYKV</sequence>
<gene>
    <name evidence="1" type="ORF">JKJ07_37450</name>
</gene>
<evidence type="ECO:0000313" key="1">
    <source>
        <dbReference type="EMBL" id="MBL7260023.1"/>
    </source>
</evidence>
<reference evidence="1 2" key="1">
    <citation type="submission" date="2021-01" db="EMBL/GenBank/DDBJ databases">
        <title>Actinoplanes sp. nov. LDG1-01 isolated from lichen.</title>
        <authorList>
            <person name="Saeng-In P."/>
            <person name="Phongsopitanun W."/>
            <person name="Kanchanasin P."/>
            <person name="Yuki M."/>
            <person name="Kudo T."/>
            <person name="Ohkuma M."/>
            <person name="Tanasupawat S."/>
        </authorList>
    </citation>
    <scope>NUCLEOTIDE SEQUENCE [LARGE SCALE GENOMIC DNA]</scope>
    <source>
        <strain evidence="1 2">LDG1-01</strain>
    </source>
</reference>
<accession>A0ABS1W010</accession>
<dbReference type="EMBL" id="JAENHO010000012">
    <property type="protein sequence ID" value="MBL7260023.1"/>
    <property type="molecule type" value="Genomic_DNA"/>
</dbReference>
<organism evidence="1 2">
    <name type="scientific">Paractinoplanes lichenicola</name>
    <dbReference type="NCBI Taxonomy" id="2802976"/>
    <lineage>
        <taxon>Bacteria</taxon>
        <taxon>Bacillati</taxon>
        <taxon>Actinomycetota</taxon>
        <taxon>Actinomycetes</taxon>
        <taxon>Micromonosporales</taxon>
        <taxon>Micromonosporaceae</taxon>
        <taxon>Paractinoplanes</taxon>
    </lineage>
</organism>
<dbReference type="Proteomes" id="UP000598996">
    <property type="component" value="Unassembled WGS sequence"/>
</dbReference>
<comment type="caution">
    <text evidence="1">The sequence shown here is derived from an EMBL/GenBank/DDBJ whole genome shotgun (WGS) entry which is preliminary data.</text>
</comment>
<dbReference type="RefSeq" id="WP_202996702.1">
    <property type="nucleotide sequence ID" value="NZ_JAENHO010000012.1"/>
</dbReference>
<proteinExistence type="predicted"/>
<protein>
    <submittedName>
        <fullName evidence="1">Uncharacterized protein</fullName>
    </submittedName>
</protein>
<evidence type="ECO:0000313" key="2">
    <source>
        <dbReference type="Proteomes" id="UP000598996"/>
    </source>
</evidence>
<keyword evidence="2" id="KW-1185">Reference proteome</keyword>
<dbReference type="Pfam" id="PF21997">
    <property type="entry name" value="DUF6928"/>
    <property type="match status" value="1"/>
</dbReference>